<name>A0A562E4W2_9GAMM</name>
<reference evidence="1 2" key="1">
    <citation type="submission" date="2019-07" db="EMBL/GenBank/DDBJ databases">
        <title>Genome sequencing of lignin-degrading bacterial isolates.</title>
        <authorList>
            <person name="Gladden J."/>
        </authorList>
    </citation>
    <scope>NUCLEOTIDE SEQUENCE [LARGE SCALE GENOMIC DNA]</scope>
    <source>
        <strain evidence="1 2">J19</strain>
    </source>
</reference>
<protein>
    <submittedName>
        <fullName evidence="1">Uncharacterized protein</fullName>
    </submittedName>
</protein>
<dbReference type="EMBL" id="VLJS01000013">
    <property type="protein sequence ID" value="TWH16841.1"/>
    <property type="molecule type" value="Genomic_DNA"/>
</dbReference>
<gene>
    <name evidence="1" type="ORF">L613_001100000300</name>
</gene>
<accession>A0A562E4W2</accession>
<proteinExistence type="predicted"/>
<sequence length="76" mass="8305">MRILKVDEVPYVCGGMKMAGEVCKGDLCAKVSVEGDPGNLGRTLTNIYDGLVDFTAHVMFTVADAYRSLRDTFRGE</sequence>
<evidence type="ECO:0000313" key="1">
    <source>
        <dbReference type="EMBL" id="TWH16841.1"/>
    </source>
</evidence>
<organism evidence="1 2">
    <name type="scientific">Pseudoxanthomonas taiwanensis J19</name>
    <dbReference type="NCBI Taxonomy" id="935569"/>
    <lineage>
        <taxon>Bacteria</taxon>
        <taxon>Pseudomonadati</taxon>
        <taxon>Pseudomonadota</taxon>
        <taxon>Gammaproteobacteria</taxon>
        <taxon>Lysobacterales</taxon>
        <taxon>Lysobacteraceae</taxon>
        <taxon>Pseudoxanthomonas</taxon>
    </lineage>
</organism>
<keyword evidence="2" id="KW-1185">Reference proteome</keyword>
<dbReference type="RefSeq" id="WP_147208105.1">
    <property type="nucleotide sequence ID" value="NZ_VLJS01000013.1"/>
</dbReference>
<dbReference type="Proteomes" id="UP000321583">
    <property type="component" value="Unassembled WGS sequence"/>
</dbReference>
<comment type="caution">
    <text evidence="1">The sequence shown here is derived from an EMBL/GenBank/DDBJ whole genome shotgun (WGS) entry which is preliminary data.</text>
</comment>
<dbReference type="AlphaFoldDB" id="A0A562E4W2"/>
<evidence type="ECO:0000313" key="2">
    <source>
        <dbReference type="Proteomes" id="UP000321583"/>
    </source>
</evidence>